<dbReference type="OrthoDB" id="5461359at2"/>
<reference evidence="13" key="1">
    <citation type="submission" date="2009-09" db="EMBL/GenBank/DDBJ databases">
        <title>The complete chromosome of Desulfohalobium retbaense DSM 5692.</title>
        <authorList>
            <consortium name="US DOE Joint Genome Institute (JGI-PGF)"/>
            <person name="Lucas S."/>
            <person name="Copeland A."/>
            <person name="Lapidus A."/>
            <person name="Glavina del Rio T."/>
            <person name="Dalin E."/>
            <person name="Tice H."/>
            <person name="Bruce D."/>
            <person name="Goodwin L."/>
            <person name="Pitluck S."/>
            <person name="Kyrpides N."/>
            <person name="Mavromatis K."/>
            <person name="Ivanova N."/>
            <person name="Mikhailova N."/>
            <person name="Munk A.C."/>
            <person name="Brettin T."/>
            <person name="Detter J.C."/>
            <person name="Han C."/>
            <person name="Tapia R."/>
            <person name="Larimer F."/>
            <person name="Land M."/>
            <person name="Hauser L."/>
            <person name="Markowitz V."/>
            <person name="Cheng J.-F."/>
            <person name="Hugenholtz P."/>
            <person name="Woyke T."/>
            <person name="Wu D."/>
            <person name="Spring S."/>
            <person name="Klenk H.-P."/>
            <person name="Eisen J.A."/>
        </authorList>
    </citation>
    <scope>NUCLEOTIDE SEQUENCE [LARGE SCALE GENOMIC DNA]</scope>
    <source>
        <strain evidence="13">DSM 5692</strain>
    </source>
</reference>
<dbReference type="GO" id="GO:0031992">
    <property type="term" value="F:energy transducer activity"/>
    <property type="evidence" value="ECO:0007669"/>
    <property type="project" value="TreeGrafter"/>
</dbReference>
<dbReference type="STRING" id="485915.Dret_1586"/>
<keyword evidence="13" id="KW-1185">Reference proteome</keyword>
<feature type="compositionally biased region" description="Basic and acidic residues" evidence="10">
    <location>
        <begin position="134"/>
        <end position="148"/>
    </location>
</feature>
<dbReference type="GO" id="GO:0015031">
    <property type="term" value="P:protein transport"/>
    <property type="evidence" value="ECO:0007669"/>
    <property type="project" value="UniProtKB-KW"/>
</dbReference>
<dbReference type="EMBL" id="CP001734">
    <property type="protein sequence ID" value="ACV68870.1"/>
    <property type="molecule type" value="Genomic_DNA"/>
</dbReference>
<evidence type="ECO:0000313" key="13">
    <source>
        <dbReference type="Proteomes" id="UP000001052"/>
    </source>
</evidence>
<protein>
    <submittedName>
        <fullName evidence="12">TonB family protein</fullName>
    </submittedName>
</protein>
<evidence type="ECO:0000256" key="8">
    <source>
        <dbReference type="ARBA" id="ARBA00022989"/>
    </source>
</evidence>
<proteinExistence type="inferred from homology"/>
<dbReference type="SUPFAM" id="SSF74653">
    <property type="entry name" value="TolA/TonB C-terminal domain"/>
    <property type="match status" value="1"/>
</dbReference>
<organism evidence="12 13">
    <name type="scientific">Desulfohalobium retbaense (strain ATCC 49708 / DSM 5692 / JCM 16813 / HR100)</name>
    <dbReference type="NCBI Taxonomy" id="485915"/>
    <lineage>
        <taxon>Bacteria</taxon>
        <taxon>Pseudomonadati</taxon>
        <taxon>Thermodesulfobacteriota</taxon>
        <taxon>Desulfovibrionia</taxon>
        <taxon>Desulfovibrionales</taxon>
        <taxon>Desulfohalobiaceae</taxon>
        <taxon>Desulfohalobium</taxon>
    </lineage>
</organism>
<keyword evidence="9" id="KW-0472">Membrane</keyword>
<dbReference type="Gene3D" id="3.30.1150.10">
    <property type="match status" value="1"/>
</dbReference>
<dbReference type="RefSeq" id="WP_015752013.1">
    <property type="nucleotide sequence ID" value="NC_013223.1"/>
</dbReference>
<gene>
    <name evidence="12" type="ordered locus">Dret_1586</name>
</gene>
<keyword evidence="4" id="KW-1003">Cell membrane</keyword>
<evidence type="ECO:0000256" key="10">
    <source>
        <dbReference type="SAM" id="MobiDB-lite"/>
    </source>
</evidence>
<dbReference type="InterPro" id="IPR006260">
    <property type="entry name" value="TonB/TolA_C"/>
</dbReference>
<evidence type="ECO:0000256" key="5">
    <source>
        <dbReference type="ARBA" id="ARBA00022519"/>
    </source>
</evidence>
<feature type="domain" description="TonB C-terminal" evidence="11">
    <location>
        <begin position="187"/>
        <end position="276"/>
    </location>
</feature>
<evidence type="ECO:0000313" key="12">
    <source>
        <dbReference type="EMBL" id="ACV68870.1"/>
    </source>
</evidence>
<dbReference type="NCBIfam" id="TIGR01352">
    <property type="entry name" value="tonB_Cterm"/>
    <property type="match status" value="1"/>
</dbReference>
<dbReference type="InterPro" id="IPR037682">
    <property type="entry name" value="TonB_C"/>
</dbReference>
<dbReference type="AlphaFoldDB" id="C8X373"/>
<evidence type="ECO:0000256" key="9">
    <source>
        <dbReference type="ARBA" id="ARBA00023136"/>
    </source>
</evidence>
<evidence type="ECO:0000256" key="2">
    <source>
        <dbReference type="ARBA" id="ARBA00006555"/>
    </source>
</evidence>
<dbReference type="PANTHER" id="PTHR33446:SF2">
    <property type="entry name" value="PROTEIN TONB"/>
    <property type="match status" value="1"/>
</dbReference>
<dbReference type="eggNOG" id="COG0810">
    <property type="taxonomic scope" value="Bacteria"/>
</dbReference>
<dbReference type="GO" id="GO:0055085">
    <property type="term" value="P:transmembrane transport"/>
    <property type="evidence" value="ECO:0007669"/>
    <property type="project" value="InterPro"/>
</dbReference>
<evidence type="ECO:0000256" key="6">
    <source>
        <dbReference type="ARBA" id="ARBA00022692"/>
    </source>
</evidence>
<evidence type="ECO:0000259" key="11">
    <source>
        <dbReference type="PROSITE" id="PS52015"/>
    </source>
</evidence>
<keyword evidence="6" id="KW-0812">Transmembrane</keyword>
<dbReference type="HOGENOM" id="CLU_070019_0_0_7"/>
<evidence type="ECO:0000256" key="1">
    <source>
        <dbReference type="ARBA" id="ARBA00004383"/>
    </source>
</evidence>
<evidence type="ECO:0000256" key="3">
    <source>
        <dbReference type="ARBA" id="ARBA00022448"/>
    </source>
</evidence>
<comment type="similarity">
    <text evidence="2">Belongs to the TonB family.</text>
</comment>
<keyword evidence="3" id="KW-0813">Transport</keyword>
<sequence>MRLISILASLVLHATIVLLGVTQVFFPSSKRIDLDKQIYEVNLVQAPAPSKPAKKMPEPKAESPSAPEPKKTPAPQPKKTKSAPAPAKKEPAAAKKISAKKAPQPKKSAPKKAEKAQPKPKPKAAQSQPTPDSVLKDALSDVAQRAEDESGEETMQALRSEVESLRASLQQQAGDAAAREGARAGAVEVYAALVEQRVKAQWRYAALGSSRQLRARVVVTISAQGTITGVQLQDASGNEGFDRSVLRAVEDTESLPPPPGKKLRQISITFNLQAKG</sequence>
<keyword evidence="8" id="KW-1133">Transmembrane helix</keyword>
<dbReference type="PANTHER" id="PTHR33446">
    <property type="entry name" value="PROTEIN TONB-RELATED"/>
    <property type="match status" value="1"/>
</dbReference>
<dbReference type="PROSITE" id="PS52015">
    <property type="entry name" value="TONB_CTD"/>
    <property type="match status" value="1"/>
</dbReference>
<evidence type="ECO:0000256" key="7">
    <source>
        <dbReference type="ARBA" id="ARBA00022927"/>
    </source>
</evidence>
<dbReference type="InterPro" id="IPR051045">
    <property type="entry name" value="TonB-dependent_transducer"/>
</dbReference>
<feature type="compositionally biased region" description="Low complexity" evidence="10">
    <location>
        <begin position="94"/>
        <end position="107"/>
    </location>
</feature>
<dbReference type="Proteomes" id="UP000001052">
    <property type="component" value="Chromosome"/>
</dbReference>
<name>C8X373_DESRD</name>
<feature type="region of interest" description="Disordered" evidence="10">
    <location>
        <begin position="47"/>
        <end position="163"/>
    </location>
</feature>
<dbReference type="GO" id="GO:0098797">
    <property type="term" value="C:plasma membrane protein complex"/>
    <property type="evidence" value="ECO:0007669"/>
    <property type="project" value="TreeGrafter"/>
</dbReference>
<keyword evidence="7" id="KW-0653">Protein transport</keyword>
<comment type="subcellular location">
    <subcellularLocation>
        <location evidence="1">Cell inner membrane</location>
        <topology evidence="1">Single-pass membrane protein</topology>
        <orientation evidence="1">Periplasmic side</orientation>
    </subcellularLocation>
</comment>
<accession>C8X373</accession>
<reference evidence="12 13" key="2">
    <citation type="journal article" date="2010" name="Stand. Genomic Sci.">
        <title>Complete genome sequence of Desulfohalobium retbaense type strain (HR(100)).</title>
        <authorList>
            <person name="Spring S."/>
            <person name="Nolan M."/>
            <person name="Lapidus A."/>
            <person name="Glavina Del Rio T."/>
            <person name="Copeland A."/>
            <person name="Tice H."/>
            <person name="Cheng J.F."/>
            <person name="Lucas S."/>
            <person name="Land M."/>
            <person name="Chen F."/>
            <person name="Bruce D."/>
            <person name="Goodwin L."/>
            <person name="Pitluck S."/>
            <person name="Ivanova N."/>
            <person name="Mavromatis K."/>
            <person name="Mikhailova N."/>
            <person name="Pati A."/>
            <person name="Chen A."/>
            <person name="Palaniappan K."/>
            <person name="Hauser L."/>
            <person name="Chang Y.J."/>
            <person name="Jeffries C.D."/>
            <person name="Munk C."/>
            <person name="Kiss H."/>
            <person name="Chain P."/>
            <person name="Han C."/>
            <person name="Brettin T."/>
            <person name="Detter J.C."/>
            <person name="Schuler E."/>
            <person name="Goker M."/>
            <person name="Rohde M."/>
            <person name="Bristow J."/>
            <person name="Eisen J.A."/>
            <person name="Markowitz V."/>
            <person name="Hugenholtz P."/>
            <person name="Kyrpides N.C."/>
            <person name="Klenk H.P."/>
        </authorList>
    </citation>
    <scope>NUCLEOTIDE SEQUENCE [LARGE SCALE GENOMIC DNA]</scope>
    <source>
        <strain evidence="12 13">DSM 5692</strain>
    </source>
</reference>
<dbReference type="Pfam" id="PF13103">
    <property type="entry name" value="TonB_2"/>
    <property type="match status" value="1"/>
</dbReference>
<dbReference type="KEGG" id="drt:Dret_1586"/>
<keyword evidence="5" id="KW-0997">Cell inner membrane</keyword>
<evidence type="ECO:0000256" key="4">
    <source>
        <dbReference type="ARBA" id="ARBA00022475"/>
    </source>
</evidence>